<feature type="non-terminal residue" evidence="1">
    <location>
        <position position="1"/>
    </location>
</feature>
<proteinExistence type="predicted"/>
<dbReference type="EMBL" id="BARS01049798">
    <property type="protein sequence ID" value="GAG36843.1"/>
    <property type="molecule type" value="Genomic_DNA"/>
</dbReference>
<reference evidence="1" key="1">
    <citation type="journal article" date="2014" name="Front. Microbiol.">
        <title>High frequency of phylogenetically diverse reductive dehalogenase-homologous genes in deep subseafloor sedimentary metagenomes.</title>
        <authorList>
            <person name="Kawai M."/>
            <person name="Futagami T."/>
            <person name="Toyoda A."/>
            <person name="Takaki Y."/>
            <person name="Nishi S."/>
            <person name="Hori S."/>
            <person name="Arai W."/>
            <person name="Tsubouchi T."/>
            <person name="Morono Y."/>
            <person name="Uchiyama I."/>
            <person name="Ito T."/>
            <person name="Fujiyama A."/>
            <person name="Inagaki F."/>
            <person name="Takami H."/>
        </authorList>
    </citation>
    <scope>NUCLEOTIDE SEQUENCE</scope>
    <source>
        <strain evidence="1">Expedition CK06-06</strain>
    </source>
</reference>
<protein>
    <submittedName>
        <fullName evidence="1">Uncharacterized protein</fullName>
    </submittedName>
</protein>
<accession>X0XJL4</accession>
<name>X0XJL4_9ZZZZ</name>
<sequence length="225" mass="24895">GETYVMDWSKGIPRNRLRGSCIQWINFKSEYKVFVIYPGRRFGAWGDRERGDGFGIWAGPWNHWPVSQLPNDGRFAVATDRLTHSALGGGDTRGNMAMYGLTNRSAAELAPLARSWKQAPKLVEAQGCSASGYEKQERAYRLTAKGPAISFKLQASKASPVVNPCFVIKNWGSNAKAALKINGKTVKSDKKFRQGIVRDTDGTQTLLIWVKKGATSSMSFEISKM</sequence>
<comment type="caution">
    <text evidence="1">The sequence shown here is derived from an EMBL/GenBank/DDBJ whole genome shotgun (WGS) entry which is preliminary data.</text>
</comment>
<dbReference type="AlphaFoldDB" id="X0XJL4"/>
<gene>
    <name evidence="1" type="ORF">S01H1_74430</name>
</gene>
<organism evidence="1">
    <name type="scientific">marine sediment metagenome</name>
    <dbReference type="NCBI Taxonomy" id="412755"/>
    <lineage>
        <taxon>unclassified sequences</taxon>
        <taxon>metagenomes</taxon>
        <taxon>ecological metagenomes</taxon>
    </lineage>
</organism>
<evidence type="ECO:0000313" key="1">
    <source>
        <dbReference type="EMBL" id="GAG36843.1"/>
    </source>
</evidence>